<dbReference type="InterPro" id="IPR020456">
    <property type="entry name" value="Acylphosphatase"/>
</dbReference>
<dbReference type="PANTHER" id="PTHR10029:SF3">
    <property type="entry name" value="ACYLPHOSPHATASE-RELATED"/>
    <property type="match status" value="1"/>
</dbReference>
<dbReference type="SUPFAM" id="SSF54975">
    <property type="entry name" value="Acylphosphatase/BLUF domain-like"/>
    <property type="match status" value="1"/>
</dbReference>
<dbReference type="STRING" id="765915.A0A1Y2I4Z8"/>
<evidence type="ECO:0000259" key="7">
    <source>
        <dbReference type="PROSITE" id="PS51160"/>
    </source>
</evidence>
<dbReference type="OrthoDB" id="7961613at2759"/>
<name>A0A1Y2I4Z8_9FUNG</name>
<comment type="caution">
    <text evidence="8">The sequence shown here is derived from an EMBL/GenBank/DDBJ whole genome shotgun (WGS) entry which is preliminary data.</text>
</comment>
<dbReference type="PANTHER" id="PTHR10029">
    <property type="entry name" value="ACYLPHOSPHATASE"/>
    <property type="match status" value="1"/>
</dbReference>
<dbReference type="InterPro" id="IPR001792">
    <property type="entry name" value="Acylphosphatase-like_dom"/>
</dbReference>
<feature type="active site" evidence="5">
    <location>
        <position position="41"/>
    </location>
</feature>
<evidence type="ECO:0000256" key="5">
    <source>
        <dbReference type="PROSITE-ProRule" id="PRU00520"/>
    </source>
</evidence>
<keyword evidence="3 5" id="KW-0378">Hydrolase</keyword>
<comment type="similarity">
    <text evidence="1 6">Belongs to the acylphosphatase family.</text>
</comment>
<dbReference type="PROSITE" id="PS51160">
    <property type="entry name" value="ACYLPHOSPHATASE_3"/>
    <property type="match status" value="1"/>
</dbReference>
<reference evidence="8 9" key="1">
    <citation type="submission" date="2016-07" db="EMBL/GenBank/DDBJ databases">
        <title>Pervasive Adenine N6-methylation of Active Genes in Fungi.</title>
        <authorList>
            <consortium name="DOE Joint Genome Institute"/>
            <person name="Mondo S.J."/>
            <person name="Dannebaum R.O."/>
            <person name="Kuo R.C."/>
            <person name="Labutti K."/>
            <person name="Haridas S."/>
            <person name="Kuo A."/>
            <person name="Salamov A."/>
            <person name="Ahrendt S.R."/>
            <person name="Lipzen A."/>
            <person name="Sullivan W."/>
            <person name="Andreopoulos W.B."/>
            <person name="Clum A."/>
            <person name="Lindquist E."/>
            <person name="Daum C."/>
            <person name="Ramamoorthy G.K."/>
            <person name="Gryganskyi A."/>
            <person name="Culley D."/>
            <person name="Magnuson J.K."/>
            <person name="James T.Y."/>
            <person name="O'Malley M.A."/>
            <person name="Stajich J.E."/>
            <person name="Spatafora J.W."/>
            <person name="Visel A."/>
            <person name="Grigoriev I.V."/>
        </authorList>
    </citation>
    <scope>NUCLEOTIDE SEQUENCE [LARGE SCALE GENOMIC DNA]</scope>
    <source>
        <strain evidence="8 9">PL171</strain>
    </source>
</reference>
<dbReference type="EC" id="3.6.1.7" evidence="2 5"/>
<dbReference type="Pfam" id="PF00708">
    <property type="entry name" value="Acylphosphatase"/>
    <property type="match status" value="1"/>
</dbReference>
<evidence type="ECO:0000313" key="9">
    <source>
        <dbReference type="Proteomes" id="UP000193411"/>
    </source>
</evidence>
<accession>A0A1Y2I4Z8</accession>
<feature type="active site" evidence="5">
    <location>
        <position position="23"/>
    </location>
</feature>
<keyword evidence="9" id="KW-1185">Reference proteome</keyword>
<evidence type="ECO:0000256" key="1">
    <source>
        <dbReference type="ARBA" id="ARBA00005614"/>
    </source>
</evidence>
<dbReference type="GO" id="GO:0003998">
    <property type="term" value="F:acylphosphatase activity"/>
    <property type="evidence" value="ECO:0007669"/>
    <property type="project" value="UniProtKB-EC"/>
</dbReference>
<evidence type="ECO:0000313" key="8">
    <source>
        <dbReference type="EMBL" id="ORZ40592.1"/>
    </source>
</evidence>
<dbReference type="EMBL" id="MCFL01000003">
    <property type="protein sequence ID" value="ORZ40592.1"/>
    <property type="molecule type" value="Genomic_DNA"/>
</dbReference>
<evidence type="ECO:0000256" key="6">
    <source>
        <dbReference type="RuleBase" id="RU004168"/>
    </source>
</evidence>
<organism evidence="8 9">
    <name type="scientific">Catenaria anguillulae PL171</name>
    <dbReference type="NCBI Taxonomy" id="765915"/>
    <lineage>
        <taxon>Eukaryota</taxon>
        <taxon>Fungi</taxon>
        <taxon>Fungi incertae sedis</taxon>
        <taxon>Blastocladiomycota</taxon>
        <taxon>Blastocladiomycetes</taxon>
        <taxon>Blastocladiales</taxon>
        <taxon>Catenariaceae</taxon>
        <taxon>Catenaria</taxon>
    </lineage>
</organism>
<dbReference type="AlphaFoldDB" id="A0A1Y2I4Z8"/>
<evidence type="ECO:0000256" key="4">
    <source>
        <dbReference type="ARBA" id="ARBA00047645"/>
    </source>
</evidence>
<feature type="non-terminal residue" evidence="8">
    <location>
        <position position="96"/>
    </location>
</feature>
<evidence type="ECO:0000256" key="2">
    <source>
        <dbReference type="ARBA" id="ARBA00012150"/>
    </source>
</evidence>
<comment type="catalytic activity">
    <reaction evidence="4 5">
        <text>an acyl phosphate + H2O = a carboxylate + phosphate + H(+)</text>
        <dbReference type="Rhea" id="RHEA:14965"/>
        <dbReference type="ChEBI" id="CHEBI:15377"/>
        <dbReference type="ChEBI" id="CHEBI:15378"/>
        <dbReference type="ChEBI" id="CHEBI:29067"/>
        <dbReference type="ChEBI" id="CHEBI:43474"/>
        <dbReference type="ChEBI" id="CHEBI:59918"/>
        <dbReference type="EC" id="3.6.1.7"/>
    </reaction>
</comment>
<protein>
    <recommendedName>
        <fullName evidence="2 5">acylphosphatase</fullName>
        <ecNumber evidence="2 5">3.6.1.7</ecNumber>
    </recommendedName>
</protein>
<proteinExistence type="inferred from homology"/>
<dbReference type="Gene3D" id="3.30.70.100">
    <property type="match status" value="1"/>
</dbReference>
<evidence type="ECO:0000256" key="3">
    <source>
        <dbReference type="ARBA" id="ARBA00022801"/>
    </source>
</evidence>
<dbReference type="InterPro" id="IPR036046">
    <property type="entry name" value="Acylphosphatase-like_dom_sf"/>
</dbReference>
<gene>
    <name evidence="8" type="ORF">BCR44DRAFT_37641</name>
</gene>
<sequence length="96" mass="10365">MSSISGFRFQVTGKVQKARVFFRKCTAEKATELGLRGHVKNEADGSVTGVAASIDSGALDQFKTWLSKTGSPQSEIKSASFTPLTLQEINKVPPDF</sequence>
<feature type="domain" description="Acylphosphatase-like" evidence="7">
    <location>
        <begin position="6"/>
        <end position="96"/>
    </location>
</feature>
<dbReference type="Proteomes" id="UP000193411">
    <property type="component" value="Unassembled WGS sequence"/>
</dbReference>